<dbReference type="PANTHER" id="PTHR42951:SF4">
    <property type="entry name" value="ACYL-COENZYME A THIOESTERASE MBLAC2"/>
    <property type="match status" value="1"/>
</dbReference>
<evidence type="ECO:0000259" key="2">
    <source>
        <dbReference type="SMART" id="SM00849"/>
    </source>
</evidence>
<dbReference type="Pfam" id="PF00753">
    <property type="entry name" value="Lactamase_B"/>
    <property type="match status" value="1"/>
</dbReference>
<dbReference type="eggNOG" id="COG0491">
    <property type="taxonomic scope" value="Bacteria"/>
</dbReference>
<dbReference type="InterPro" id="IPR036866">
    <property type="entry name" value="RibonucZ/Hydroxyglut_hydro"/>
</dbReference>
<dbReference type="CDD" id="cd16282">
    <property type="entry name" value="metallo-hydrolase-like_MBL-fold"/>
    <property type="match status" value="1"/>
</dbReference>
<dbReference type="InterPro" id="IPR030811">
    <property type="entry name" value="SoxH-rel_PQQ_1"/>
</dbReference>
<evidence type="ECO:0000313" key="3">
    <source>
        <dbReference type="EMBL" id="ADJ22164.1"/>
    </source>
</evidence>
<dbReference type="Proteomes" id="UP000002033">
    <property type="component" value="Chromosome"/>
</dbReference>
<gene>
    <name evidence="3" type="ordered locus">Hden_0339</name>
</gene>
<dbReference type="InterPro" id="IPR001279">
    <property type="entry name" value="Metallo-B-lactamas"/>
</dbReference>
<dbReference type="STRING" id="582899.Hden_0339"/>
<evidence type="ECO:0000256" key="1">
    <source>
        <dbReference type="ARBA" id="ARBA00005250"/>
    </source>
</evidence>
<reference evidence="4" key="1">
    <citation type="journal article" date="2011" name="J. Bacteriol.">
        <title>Genome sequences of eight morphologically diverse alphaproteobacteria.</title>
        <authorList>
            <consortium name="US DOE Joint Genome Institute"/>
            <person name="Brown P.J."/>
            <person name="Kysela D.T."/>
            <person name="Buechlein A."/>
            <person name="Hemmerich C."/>
            <person name="Brun Y.V."/>
        </authorList>
    </citation>
    <scope>NUCLEOTIDE SEQUENCE [LARGE SCALE GENOMIC DNA]</scope>
    <source>
        <strain evidence="4">ATCC 51888 / DSM 1869 / NCIB 11706 / TK 0415</strain>
    </source>
</reference>
<accession>D8JRD5</accession>
<sequence precursor="true">MKPLLTRRQSLLLGGSALSLFCCCPPGRAEPHRYELTPKKLTDGVWVTRGSDEAINERNGGAIANVAILDSSEGAILIDTGPSRRFGEALMTLAKELTGKPIARVYLTHFHPDHMFGNQAFDPAKLAATKGTIDGMKEYGNAFSDSMYRAAGDWMRGTELVLPQAVVEGAPEDIGNRRLRPLLMRGHTPSDLALFDEKTGILFAGDLVFLDRAPTTPHADIERWRMSLANLSAIPSAMIVPGHGPVESSVRGVEQTSRWLETISHMIGDAFERGLDISEAITLPLPDWTKSIALARYEYERSVMHLYPQFEAARWPRIDERG</sequence>
<dbReference type="OrthoDB" id="420651at2"/>
<dbReference type="KEGG" id="hdn:Hden_0339"/>
<dbReference type="AlphaFoldDB" id="D8JRD5"/>
<dbReference type="GO" id="GO:0017001">
    <property type="term" value="P:antibiotic catabolic process"/>
    <property type="evidence" value="ECO:0007669"/>
    <property type="project" value="UniProtKB-ARBA"/>
</dbReference>
<protein>
    <submittedName>
        <fullName evidence="3">Beta-lactamase domain protein</fullName>
    </submittedName>
</protein>
<organism evidence="3 4">
    <name type="scientific">Hyphomicrobium denitrificans (strain ATCC 51888 / DSM 1869 / NCIMB 11706 / TK 0415)</name>
    <dbReference type="NCBI Taxonomy" id="582899"/>
    <lineage>
        <taxon>Bacteria</taxon>
        <taxon>Pseudomonadati</taxon>
        <taxon>Pseudomonadota</taxon>
        <taxon>Alphaproteobacteria</taxon>
        <taxon>Hyphomicrobiales</taxon>
        <taxon>Hyphomicrobiaceae</taxon>
        <taxon>Hyphomicrobium</taxon>
    </lineage>
</organism>
<evidence type="ECO:0000313" key="4">
    <source>
        <dbReference type="Proteomes" id="UP000002033"/>
    </source>
</evidence>
<name>D8JRD5_HYPDA</name>
<keyword evidence="4" id="KW-1185">Reference proteome</keyword>
<dbReference type="NCBIfam" id="TIGR04558">
    <property type="entry name" value="SoxH_rel_PQQ_1"/>
    <property type="match status" value="1"/>
</dbReference>
<feature type="domain" description="Metallo-beta-lactamase" evidence="2">
    <location>
        <begin position="63"/>
        <end position="243"/>
    </location>
</feature>
<dbReference type="SUPFAM" id="SSF56281">
    <property type="entry name" value="Metallo-hydrolase/oxidoreductase"/>
    <property type="match status" value="1"/>
</dbReference>
<dbReference type="InterPro" id="IPR050855">
    <property type="entry name" value="NDM-1-like"/>
</dbReference>
<dbReference type="SMART" id="SM00849">
    <property type="entry name" value="Lactamase_B"/>
    <property type="match status" value="1"/>
</dbReference>
<dbReference type="HOGENOM" id="CLU_056342_0_2_5"/>
<dbReference type="RefSeq" id="WP_013214383.1">
    <property type="nucleotide sequence ID" value="NC_014313.1"/>
</dbReference>
<comment type="similarity">
    <text evidence="1">Belongs to the metallo-beta-lactamase superfamily. Class-B beta-lactamase family.</text>
</comment>
<proteinExistence type="inferred from homology"/>
<dbReference type="PANTHER" id="PTHR42951">
    <property type="entry name" value="METALLO-BETA-LACTAMASE DOMAIN-CONTAINING"/>
    <property type="match status" value="1"/>
</dbReference>
<dbReference type="Gene3D" id="3.60.15.10">
    <property type="entry name" value="Ribonuclease Z/Hydroxyacylglutathione hydrolase-like"/>
    <property type="match status" value="1"/>
</dbReference>
<dbReference type="EMBL" id="CP002083">
    <property type="protein sequence ID" value="ADJ22164.1"/>
    <property type="molecule type" value="Genomic_DNA"/>
</dbReference>